<gene>
    <name evidence="2" type="ORF">QJS10_CPB04g01201</name>
</gene>
<dbReference type="EMBL" id="JAUJYO010000004">
    <property type="protein sequence ID" value="KAK1318158.1"/>
    <property type="molecule type" value="Genomic_DNA"/>
</dbReference>
<comment type="caution">
    <text evidence="2">The sequence shown here is derived from an EMBL/GenBank/DDBJ whole genome shotgun (WGS) entry which is preliminary data.</text>
</comment>
<evidence type="ECO:0000313" key="2">
    <source>
        <dbReference type="EMBL" id="KAK1318158.1"/>
    </source>
</evidence>
<dbReference type="Proteomes" id="UP001180020">
    <property type="component" value="Unassembled WGS sequence"/>
</dbReference>
<reference evidence="2" key="1">
    <citation type="journal article" date="2023" name="Nat. Commun.">
        <title>Diploid and tetraploid genomes of Acorus and the evolution of monocots.</title>
        <authorList>
            <person name="Ma L."/>
            <person name="Liu K.W."/>
            <person name="Li Z."/>
            <person name="Hsiao Y.Y."/>
            <person name="Qi Y."/>
            <person name="Fu T."/>
            <person name="Tang G.D."/>
            <person name="Zhang D."/>
            <person name="Sun W.H."/>
            <person name="Liu D.K."/>
            <person name="Li Y."/>
            <person name="Chen G.Z."/>
            <person name="Liu X.D."/>
            <person name="Liao X.Y."/>
            <person name="Jiang Y.T."/>
            <person name="Yu X."/>
            <person name="Hao Y."/>
            <person name="Huang J."/>
            <person name="Zhao X.W."/>
            <person name="Ke S."/>
            <person name="Chen Y.Y."/>
            <person name="Wu W.L."/>
            <person name="Hsu J.L."/>
            <person name="Lin Y.F."/>
            <person name="Huang M.D."/>
            <person name="Li C.Y."/>
            <person name="Huang L."/>
            <person name="Wang Z.W."/>
            <person name="Zhao X."/>
            <person name="Zhong W.Y."/>
            <person name="Peng D.H."/>
            <person name="Ahmad S."/>
            <person name="Lan S."/>
            <person name="Zhang J.S."/>
            <person name="Tsai W.C."/>
            <person name="Van de Peer Y."/>
            <person name="Liu Z.J."/>
        </authorList>
    </citation>
    <scope>NUCLEOTIDE SEQUENCE</scope>
    <source>
        <strain evidence="2">CP</strain>
    </source>
</reference>
<feature type="region of interest" description="Disordered" evidence="1">
    <location>
        <begin position="1"/>
        <end position="30"/>
    </location>
</feature>
<keyword evidence="3" id="KW-1185">Reference proteome</keyword>
<organism evidence="2 3">
    <name type="scientific">Acorus calamus</name>
    <name type="common">Sweet flag</name>
    <dbReference type="NCBI Taxonomy" id="4465"/>
    <lineage>
        <taxon>Eukaryota</taxon>
        <taxon>Viridiplantae</taxon>
        <taxon>Streptophyta</taxon>
        <taxon>Embryophyta</taxon>
        <taxon>Tracheophyta</taxon>
        <taxon>Spermatophyta</taxon>
        <taxon>Magnoliopsida</taxon>
        <taxon>Liliopsida</taxon>
        <taxon>Acoraceae</taxon>
        <taxon>Acorus</taxon>
    </lineage>
</organism>
<dbReference type="AlphaFoldDB" id="A0AAV9F1E6"/>
<reference evidence="2" key="2">
    <citation type="submission" date="2023-06" db="EMBL/GenBank/DDBJ databases">
        <authorList>
            <person name="Ma L."/>
            <person name="Liu K.-W."/>
            <person name="Li Z."/>
            <person name="Hsiao Y.-Y."/>
            <person name="Qi Y."/>
            <person name="Fu T."/>
            <person name="Tang G."/>
            <person name="Zhang D."/>
            <person name="Sun W.-H."/>
            <person name="Liu D.-K."/>
            <person name="Li Y."/>
            <person name="Chen G.-Z."/>
            <person name="Liu X.-D."/>
            <person name="Liao X.-Y."/>
            <person name="Jiang Y.-T."/>
            <person name="Yu X."/>
            <person name="Hao Y."/>
            <person name="Huang J."/>
            <person name="Zhao X.-W."/>
            <person name="Ke S."/>
            <person name="Chen Y.-Y."/>
            <person name="Wu W.-L."/>
            <person name="Hsu J.-L."/>
            <person name="Lin Y.-F."/>
            <person name="Huang M.-D."/>
            <person name="Li C.-Y."/>
            <person name="Huang L."/>
            <person name="Wang Z.-W."/>
            <person name="Zhao X."/>
            <person name="Zhong W.-Y."/>
            <person name="Peng D.-H."/>
            <person name="Ahmad S."/>
            <person name="Lan S."/>
            <person name="Zhang J.-S."/>
            <person name="Tsai W.-C."/>
            <person name="Van De Peer Y."/>
            <person name="Liu Z.-J."/>
        </authorList>
    </citation>
    <scope>NUCLEOTIDE SEQUENCE</scope>
    <source>
        <strain evidence="2">CP</strain>
        <tissue evidence="2">Leaves</tissue>
    </source>
</reference>
<name>A0AAV9F1E6_ACOCL</name>
<proteinExistence type="predicted"/>
<protein>
    <submittedName>
        <fullName evidence="2">Uncharacterized protein</fullName>
    </submittedName>
</protein>
<evidence type="ECO:0000256" key="1">
    <source>
        <dbReference type="SAM" id="MobiDB-lite"/>
    </source>
</evidence>
<evidence type="ECO:0000313" key="3">
    <source>
        <dbReference type="Proteomes" id="UP001180020"/>
    </source>
</evidence>
<accession>A0AAV9F1E6</accession>
<sequence>MPGAIGPPGGGPPPPLPLGGNGVVPPSSLGGDGGFVSPLVNVFLSLGSLGEDERACTPESTKPPPPREGTIESIFNAFSMKGKGAHSFEVGTTSVLLENSSAVSLAAPTVPFVEVPVHSHSHTPPSHRWLGSVTWVDPAKIGRLKVITRRNDQHLMLLYVPSREAVQGRLGGWLVLTSRLVWGG</sequence>